<protein>
    <submittedName>
        <fullName evidence="1">Uncharacterized protein</fullName>
    </submittedName>
</protein>
<keyword evidence="2" id="KW-1185">Reference proteome</keyword>
<organism evidence="1 2">
    <name type="scientific">Sphingomonas tagetis</name>
    <dbReference type="NCBI Taxonomy" id="2949092"/>
    <lineage>
        <taxon>Bacteria</taxon>
        <taxon>Pseudomonadati</taxon>
        <taxon>Pseudomonadota</taxon>
        <taxon>Alphaproteobacteria</taxon>
        <taxon>Sphingomonadales</taxon>
        <taxon>Sphingomonadaceae</taxon>
        <taxon>Sphingomonas</taxon>
    </lineage>
</organism>
<dbReference type="AlphaFoldDB" id="A0A9X2KLV8"/>
<dbReference type="EMBL" id="JAMLDX010000009">
    <property type="protein sequence ID" value="MCP3731230.1"/>
    <property type="molecule type" value="Genomic_DNA"/>
</dbReference>
<evidence type="ECO:0000313" key="1">
    <source>
        <dbReference type="EMBL" id="MCP3731230.1"/>
    </source>
</evidence>
<sequence length="82" mass="9073">MRPVPDSILPLGGAASELLTVRLPAEQQDIVAARESFARYKSQFAAAEMENIDKTMRDIWNGVAYLRPWNGPAKGAAALFRR</sequence>
<dbReference type="RefSeq" id="WP_254293630.1">
    <property type="nucleotide sequence ID" value="NZ_JAMLDX010000009.1"/>
</dbReference>
<gene>
    <name evidence="1" type="ORF">M9978_12415</name>
</gene>
<accession>A0A9X2KLV8</accession>
<proteinExistence type="predicted"/>
<comment type="caution">
    <text evidence="1">The sequence shown here is derived from an EMBL/GenBank/DDBJ whole genome shotgun (WGS) entry which is preliminary data.</text>
</comment>
<reference evidence="1" key="1">
    <citation type="submission" date="2022-05" db="EMBL/GenBank/DDBJ databases">
        <title>Sphingomonas sp. strain MG17 Genome sequencing and assembly.</title>
        <authorList>
            <person name="Kim I."/>
        </authorList>
    </citation>
    <scope>NUCLEOTIDE SEQUENCE</scope>
    <source>
        <strain evidence="1">MG17</strain>
    </source>
</reference>
<evidence type="ECO:0000313" key="2">
    <source>
        <dbReference type="Proteomes" id="UP001139451"/>
    </source>
</evidence>
<dbReference type="Proteomes" id="UP001139451">
    <property type="component" value="Unassembled WGS sequence"/>
</dbReference>
<name>A0A9X2KLV8_9SPHN</name>